<feature type="region of interest" description="Disordered" evidence="1">
    <location>
        <begin position="177"/>
        <end position="249"/>
    </location>
</feature>
<reference evidence="2" key="1">
    <citation type="journal article" date="2020" name="Ecol. Evol.">
        <title>Genome structure and content of the rice root-knot nematode (Meloidogyne graminicola).</title>
        <authorList>
            <person name="Phan N.T."/>
            <person name="Danchin E.G.J."/>
            <person name="Klopp C."/>
            <person name="Perfus-Barbeoch L."/>
            <person name="Kozlowski D.K."/>
            <person name="Koutsovoulos G.D."/>
            <person name="Lopez-Roques C."/>
            <person name="Bouchez O."/>
            <person name="Zahm M."/>
            <person name="Besnard G."/>
            <person name="Bellafiore S."/>
        </authorList>
    </citation>
    <scope>NUCLEOTIDE SEQUENCE</scope>
    <source>
        <strain evidence="2">VN-18</strain>
    </source>
</reference>
<feature type="compositionally biased region" description="Low complexity" evidence="1">
    <location>
        <begin position="177"/>
        <end position="186"/>
    </location>
</feature>
<feature type="compositionally biased region" description="Gly residues" evidence="1">
    <location>
        <begin position="204"/>
        <end position="221"/>
    </location>
</feature>
<dbReference type="EMBL" id="JABEBT010000171">
    <property type="protein sequence ID" value="KAF7626943.1"/>
    <property type="molecule type" value="Genomic_DNA"/>
</dbReference>
<sequence length="249" mass="28321">MMAFDESELVVNEIYDLFTNKVKIFSLIQNNPANIQTLQLEEDKFLNYFPVLFEHDDSYENEYYIFLNNYSQLIHFSPKSRTNIIPARHFPYFEPFLIRPNTYNLYKLFFSEHVSNDNNLQQILQEHYINQQVIEQMTRQFNDNTLEYNINLREQAFLGRIPNIPPQIREIFIRHVSSGSSRGESSSSHHEPGPSSGRRRNREGGNGGGNGGNGGGNGGSGPRQRGRHNGGGNGNRGSHGRGRNGGNGD</sequence>
<evidence type="ECO:0000256" key="1">
    <source>
        <dbReference type="SAM" id="MobiDB-lite"/>
    </source>
</evidence>
<dbReference type="Proteomes" id="UP000605970">
    <property type="component" value="Unassembled WGS sequence"/>
</dbReference>
<protein>
    <submittedName>
        <fullName evidence="2">Uncharacterized protein</fullName>
    </submittedName>
</protein>
<dbReference type="AlphaFoldDB" id="A0A8S9ZB07"/>
<dbReference type="OrthoDB" id="5906940at2759"/>
<accession>A0A8S9ZB07</accession>
<organism evidence="2 3">
    <name type="scientific">Meloidogyne graminicola</name>
    <dbReference type="NCBI Taxonomy" id="189291"/>
    <lineage>
        <taxon>Eukaryota</taxon>
        <taxon>Metazoa</taxon>
        <taxon>Ecdysozoa</taxon>
        <taxon>Nematoda</taxon>
        <taxon>Chromadorea</taxon>
        <taxon>Rhabditida</taxon>
        <taxon>Tylenchina</taxon>
        <taxon>Tylenchomorpha</taxon>
        <taxon>Tylenchoidea</taxon>
        <taxon>Meloidogynidae</taxon>
        <taxon>Meloidogyninae</taxon>
        <taxon>Meloidogyne</taxon>
    </lineage>
</organism>
<gene>
    <name evidence="2" type="ORF">Mgra_00009644</name>
</gene>
<name>A0A8S9ZB07_9BILA</name>
<comment type="caution">
    <text evidence="2">The sequence shown here is derived from an EMBL/GenBank/DDBJ whole genome shotgun (WGS) entry which is preliminary data.</text>
</comment>
<keyword evidence="3" id="KW-1185">Reference proteome</keyword>
<feature type="compositionally biased region" description="Gly residues" evidence="1">
    <location>
        <begin position="229"/>
        <end position="249"/>
    </location>
</feature>
<proteinExistence type="predicted"/>
<evidence type="ECO:0000313" key="3">
    <source>
        <dbReference type="Proteomes" id="UP000605970"/>
    </source>
</evidence>
<evidence type="ECO:0000313" key="2">
    <source>
        <dbReference type="EMBL" id="KAF7626943.1"/>
    </source>
</evidence>